<feature type="region of interest" description="Disordered" evidence="1">
    <location>
        <begin position="269"/>
        <end position="290"/>
    </location>
</feature>
<proteinExistence type="predicted"/>
<dbReference type="Gene3D" id="1.25.10.10">
    <property type="entry name" value="Leucine-rich Repeat Variant"/>
    <property type="match status" value="1"/>
</dbReference>
<accession>A0A8S9HE29</accession>
<gene>
    <name evidence="3" type="ORF">F2Q68_00014595</name>
</gene>
<evidence type="ECO:0000256" key="1">
    <source>
        <dbReference type="SAM" id="MobiDB-lite"/>
    </source>
</evidence>
<dbReference type="AlphaFoldDB" id="A0A8S9HE29"/>
<organism evidence="3 4">
    <name type="scientific">Brassica cretica</name>
    <name type="common">Mustard</name>
    <dbReference type="NCBI Taxonomy" id="69181"/>
    <lineage>
        <taxon>Eukaryota</taxon>
        <taxon>Viridiplantae</taxon>
        <taxon>Streptophyta</taxon>
        <taxon>Embryophyta</taxon>
        <taxon>Tracheophyta</taxon>
        <taxon>Spermatophyta</taxon>
        <taxon>Magnoliopsida</taxon>
        <taxon>eudicotyledons</taxon>
        <taxon>Gunneridae</taxon>
        <taxon>Pentapetalae</taxon>
        <taxon>rosids</taxon>
        <taxon>malvids</taxon>
        <taxon>Brassicales</taxon>
        <taxon>Brassicaceae</taxon>
        <taxon>Brassiceae</taxon>
        <taxon>Brassica</taxon>
    </lineage>
</organism>
<comment type="caution">
    <text evidence="3">The sequence shown here is derived from an EMBL/GenBank/DDBJ whole genome shotgun (WGS) entry which is preliminary data.</text>
</comment>
<dbReference type="PANTHER" id="PTHR47184:SF3">
    <property type="entry name" value="PHOSPHATIDYLINOSITOL 3-AND 4-KINASE FAMILY PROTEIN-RELATED"/>
    <property type="match status" value="1"/>
</dbReference>
<dbReference type="Proteomes" id="UP000712281">
    <property type="component" value="Unassembled WGS sequence"/>
</dbReference>
<dbReference type="EMBL" id="QGKW02001940">
    <property type="protein sequence ID" value="KAF2555274.1"/>
    <property type="molecule type" value="Genomic_DNA"/>
</dbReference>
<dbReference type="PANTHER" id="PTHR47184">
    <property type="entry name" value="PHOSPHATIDYLINOSITOL 3-AND 4-KINASE FAMILY PROTEIN-RELATED"/>
    <property type="match status" value="1"/>
</dbReference>
<feature type="domain" description="Symplekin C-terminal" evidence="2">
    <location>
        <begin position="204"/>
        <end position="276"/>
    </location>
</feature>
<dbReference type="Pfam" id="PF12295">
    <property type="entry name" value="Symplekin_C"/>
    <property type="match status" value="1"/>
</dbReference>
<evidence type="ECO:0000259" key="2">
    <source>
        <dbReference type="Pfam" id="PF12295"/>
    </source>
</evidence>
<protein>
    <recommendedName>
        <fullName evidence="2">Symplekin C-terminal domain-containing protein</fullName>
    </recommendedName>
</protein>
<dbReference type="InterPro" id="IPR022075">
    <property type="entry name" value="Symplekin_C"/>
</dbReference>
<name>A0A8S9HE29_BRACR</name>
<sequence length="317" mass="34506">MATAARAQALSLLAAANNHGDLAVKLSSLRQVKELLLSLEPSLSAEIFPYLAELHSSPETLVRKSLIDQITSTSDSPRSGNSDIHSQQDLQTSRDVSVLSFSEAQRLISLFFALCKKKPSLLRLVFEVYGKAPKTVIQAFHRHMPILIRELGSSYIELLPIISDPPKGSENLLTLVLQILTQELAPSLDLIATVKHLYETKLKDVSILIPLLSSLTKDEVLPIFPPLLNLPPDKFQLALAHILQGSAHTGPALTPAEVLIAIHEVVPDKDGPTLKKPPTTSEGQPGPPVPVHHLSFLSNPSKLCSTQVIDLLMEELS</sequence>
<reference evidence="3" key="1">
    <citation type="submission" date="2019-12" db="EMBL/GenBank/DDBJ databases">
        <title>Genome sequencing and annotation of Brassica cretica.</title>
        <authorList>
            <person name="Studholme D.J."/>
            <person name="Sarris P.F."/>
        </authorList>
    </citation>
    <scope>NUCLEOTIDE SEQUENCE</scope>
    <source>
        <strain evidence="3">PFS-001/15</strain>
        <tissue evidence="3">Leaf</tissue>
    </source>
</reference>
<evidence type="ECO:0000313" key="4">
    <source>
        <dbReference type="Proteomes" id="UP000712281"/>
    </source>
</evidence>
<evidence type="ECO:0000313" key="3">
    <source>
        <dbReference type="EMBL" id="KAF2555274.1"/>
    </source>
</evidence>
<dbReference type="InterPro" id="IPR011989">
    <property type="entry name" value="ARM-like"/>
</dbReference>